<evidence type="ECO:0000256" key="4">
    <source>
        <dbReference type="RuleBase" id="RU003946"/>
    </source>
</evidence>
<keyword evidence="3" id="KW-0479">Metal-binding</keyword>
<sequence length="88" mass="9435">AAKAIGMATGLVVTSRITHATPASFSAHVVDRNMEDIIATQQLGDYPLGRQVDLMMGGDRTPSVEPSLKEMSEKAIRILEAQTAHSDK</sequence>
<dbReference type="Pfam" id="PF00245">
    <property type="entry name" value="Alk_phosphatase"/>
    <property type="match status" value="1"/>
</dbReference>
<dbReference type="PRINTS" id="PR00113">
    <property type="entry name" value="ALKPHPHTASE"/>
</dbReference>
<dbReference type="PANTHER" id="PTHR11596:SF5">
    <property type="entry name" value="ALKALINE PHOSPHATASE"/>
    <property type="match status" value="1"/>
</dbReference>
<gene>
    <name evidence="5" type="ORF">RFULGI_LOCUS16433</name>
</gene>
<dbReference type="AlphaFoldDB" id="A0A9N9P668"/>
<feature type="non-terminal residue" evidence="5">
    <location>
        <position position="88"/>
    </location>
</feature>
<evidence type="ECO:0000313" key="6">
    <source>
        <dbReference type="Proteomes" id="UP000789396"/>
    </source>
</evidence>
<name>A0A9N9P668_9GLOM</name>
<evidence type="ECO:0000256" key="3">
    <source>
        <dbReference type="PIRSR" id="PIRSR601952-2"/>
    </source>
</evidence>
<dbReference type="SUPFAM" id="SSF53649">
    <property type="entry name" value="Alkaline phosphatase-like"/>
    <property type="match status" value="1"/>
</dbReference>
<evidence type="ECO:0000256" key="2">
    <source>
        <dbReference type="ARBA" id="ARBA00022553"/>
    </source>
</evidence>
<comment type="similarity">
    <text evidence="4">Belongs to the alkaline phosphatase family.</text>
</comment>
<organism evidence="5 6">
    <name type="scientific">Racocetra fulgida</name>
    <dbReference type="NCBI Taxonomy" id="60492"/>
    <lineage>
        <taxon>Eukaryota</taxon>
        <taxon>Fungi</taxon>
        <taxon>Fungi incertae sedis</taxon>
        <taxon>Mucoromycota</taxon>
        <taxon>Glomeromycotina</taxon>
        <taxon>Glomeromycetes</taxon>
        <taxon>Diversisporales</taxon>
        <taxon>Gigasporaceae</taxon>
        <taxon>Racocetra</taxon>
    </lineage>
</organism>
<comment type="cofactor">
    <cofactor evidence="3">
        <name>Mg(2+)</name>
        <dbReference type="ChEBI" id="CHEBI:18420"/>
    </cofactor>
    <text evidence="3">Binds 1 Mg(2+) ion.</text>
</comment>
<feature type="binding site" evidence="3">
    <location>
        <position position="21"/>
    </location>
    <ligand>
        <name>Mg(2+)</name>
        <dbReference type="ChEBI" id="CHEBI:18420"/>
    </ligand>
</feature>
<reference evidence="5" key="1">
    <citation type="submission" date="2021-06" db="EMBL/GenBank/DDBJ databases">
        <authorList>
            <person name="Kallberg Y."/>
            <person name="Tangrot J."/>
            <person name="Rosling A."/>
        </authorList>
    </citation>
    <scope>NUCLEOTIDE SEQUENCE</scope>
    <source>
        <strain evidence="5">IN212</strain>
    </source>
</reference>
<keyword evidence="3" id="KW-0460">Magnesium</keyword>
<keyword evidence="6" id="KW-1185">Reference proteome</keyword>
<dbReference type="EC" id="3.1.3.1" evidence="1"/>
<feature type="binding site" evidence="3">
    <location>
        <position position="19"/>
    </location>
    <ligand>
        <name>Mg(2+)</name>
        <dbReference type="ChEBI" id="CHEBI:18420"/>
    </ligand>
</feature>
<dbReference type="EMBL" id="CAJVPZ010058283">
    <property type="protein sequence ID" value="CAG8787836.1"/>
    <property type="molecule type" value="Genomic_DNA"/>
</dbReference>
<dbReference type="Gene3D" id="3.40.720.10">
    <property type="entry name" value="Alkaline Phosphatase, subunit A"/>
    <property type="match status" value="1"/>
</dbReference>
<dbReference type="Proteomes" id="UP000789396">
    <property type="component" value="Unassembled WGS sequence"/>
</dbReference>
<dbReference type="InterPro" id="IPR017850">
    <property type="entry name" value="Alkaline_phosphatase_core_sf"/>
</dbReference>
<dbReference type="GO" id="GO:0046872">
    <property type="term" value="F:metal ion binding"/>
    <property type="evidence" value="ECO:0007669"/>
    <property type="project" value="UniProtKB-KW"/>
</dbReference>
<protein>
    <recommendedName>
        <fullName evidence="1">alkaline phosphatase</fullName>
        <ecNumber evidence="1">3.1.3.1</ecNumber>
    </recommendedName>
</protein>
<dbReference type="OrthoDB" id="7392499at2759"/>
<dbReference type="InterPro" id="IPR001952">
    <property type="entry name" value="Alkaline_phosphatase"/>
</dbReference>
<evidence type="ECO:0000256" key="1">
    <source>
        <dbReference type="ARBA" id="ARBA00012647"/>
    </source>
</evidence>
<feature type="non-terminal residue" evidence="5">
    <location>
        <position position="1"/>
    </location>
</feature>
<dbReference type="GO" id="GO:0004035">
    <property type="term" value="F:alkaline phosphatase activity"/>
    <property type="evidence" value="ECO:0007669"/>
    <property type="project" value="UniProtKB-EC"/>
</dbReference>
<proteinExistence type="inferred from homology"/>
<accession>A0A9N9P668</accession>
<keyword evidence="2" id="KW-0597">Phosphoprotein</keyword>
<comment type="caution">
    <text evidence="5">The sequence shown here is derived from an EMBL/GenBank/DDBJ whole genome shotgun (WGS) entry which is preliminary data.</text>
</comment>
<evidence type="ECO:0000313" key="5">
    <source>
        <dbReference type="EMBL" id="CAG8787836.1"/>
    </source>
</evidence>
<dbReference type="GO" id="GO:0000329">
    <property type="term" value="C:fungal-type vacuole membrane"/>
    <property type="evidence" value="ECO:0007669"/>
    <property type="project" value="TreeGrafter"/>
</dbReference>
<dbReference type="PANTHER" id="PTHR11596">
    <property type="entry name" value="ALKALINE PHOSPHATASE"/>
    <property type="match status" value="1"/>
</dbReference>